<dbReference type="AlphaFoldDB" id="A0AAF0J632"/>
<dbReference type="PANTHER" id="PTHR18916">
    <property type="entry name" value="DYNACTIN 1-RELATED MICROTUBULE-BINDING"/>
    <property type="match status" value="1"/>
</dbReference>
<comment type="subcellular location">
    <subcellularLocation>
        <location evidence="1">Cytoplasm</location>
    </subcellularLocation>
</comment>
<dbReference type="PANTHER" id="PTHR18916:SF85">
    <property type="entry name" value="TUBULIN-FOLDING COFACTOR B"/>
    <property type="match status" value="1"/>
</dbReference>
<evidence type="ECO:0000256" key="3">
    <source>
        <dbReference type="ARBA" id="ARBA00023186"/>
    </source>
</evidence>
<dbReference type="FunFam" id="2.30.30.190:FF:000013">
    <property type="entry name" value="Tubulin-folding cofactor B"/>
    <property type="match status" value="1"/>
</dbReference>
<dbReference type="Proteomes" id="UP001219933">
    <property type="component" value="Chromosome 3"/>
</dbReference>
<evidence type="ECO:0000313" key="7">
    <source>
        <dbReference type="Proteomes" id="UP001219933"/>
    </source>
</evidence>
<name>A0AAF0J632_9BASI</name>
<dbReference type="GO" id="GO:0051010">
    <property type="term" value="F:microtubule plus-end binding"/>
    <property type="evidence" value="ECO:0007669"/>
    <property type="project" value="TreeGrafter"/>
</dbReference>
<dbReference type="Gene3D" id="2.30.30.190">
    <property type="entry name" value="CAP Gly-rich-like domain"/>
    <property type="match status" value="1"/>
</dbReference>
<dbReference type="GO" id="GO:0035371">
    <property type="term" value="C:microtubule plus-end"/>
    <property type="evidence" value="ECO:0007669"/>
    <property type="project" value="TreeGrafter"/>
</dbReference>
<evidence type="ECO:0000256" key="1">
    <source>
        <dbReference type="ARBA" id="ARBA00004496"/>
    </source>
</evidence>
<dbReference type="GO" id="GO:0005938">
    <property type="term" value="C:cell cortex"/>
    <property type="evidence" value="ECO:0007669"/>
    <property type="project" value="TreeGrafter"/>
</dbReference>
<keyword evidence="2" id="KW-0963">Cytoplasm</keyword>
<dbReference type="PROSITE" id="PS00845">
    <property type="entry name" value="CAP_GLY_1"/>
    <property type="match status" value="1"/>
</dbReference>
<dbReference type="InterPro" id="IPR000938">
    <property type="entry name" value="CAP-Gly_domain"/>
</dbReference>
<dbReference type="InterPro" id="IPR036859">
    <property type="entry name" value="CAP-Gly_dom_sf"/>
</dbReference>
<dbReference type="GO" id="GO:0005829">
    <property type="term" value="C:cytosol"/>
    <property type="evidence" value="ECO:0007669"/>
    <property type="project" value="UniProtKB-ARBA"/>
</dbReference>
<dbReference type="GO" id="GO:0005634">
    <property type="term" value="C:nucleus"/>
    <property type="evidence" value="ECO:0007669"/>
    <property type="project" value="TreeGrafter"/>
</dbReference>
<dbReference type="Pfam" id="PF14560">
    <property type="entry name" value="Ubiquitin_2"/>
    <property type="match status" value="1"/>
</dbReference>
<organism evidence="6 7">
    <name type="scientific">Malassezia cuniculi</name>
    <dbReference type="NCBI Taxonomy" id="948313"/>
    <lineage>
        <taxon>Eukaryota</taxon>
        <taxon>Fungi</taxon>
        <taxon>Dikarya</taxon>
        <taxon>Basidiomycota</taxon>
        <taxon>Ustilaginomycotina</taxon>
        <taxon>Malasseziomycetes</taxon>
        <taxon>Malasseziales</taxon>
        <taxon>Malasseziaceae</taxon>
        <taxon>Malassezia</taxon>
    </lineage>
</organism>
<dbReference type="InterPro" id="IPR000626">
    <property type="entry name" value="Ubiquitin-like_dom"/>
</dbReference>
<sequence length="237" mass="25531">MSVTLAVYAPSARVCTEKVFSVTSTLSELQSKIERITGIPYDAQTLQLYSSWDGERPAGALVGSSAGLDGDSQVLSLWRAASGMAVMVADSNPSRSAWLDEEVDKFELSDAEYAKRGDSVRAFMQANSLGRFAPEQPEPNAQPAQTENMDTSHITVGSRCVVGGPDSVRRGTVRFVGETGFARGVWVGVEYDEPVGKNDGSVAGKRYFTARANYGSFVKPSLVEVGDFPELEDIDEL</sequence>
<dbReference type="Pfam" id="PF01302">
    <property type="entry name" value="CAP_GLY"/>
    <property type="match status" value="1"/>
</dbReference>
<comment type="similarity">
    <text evidence="4">Belongs to the TBCB family.</text>
</comment>
<keyword evidence="3" id="KW-0143">Chaperone</keyword>
<dbReference type="GO" id="GO:0031122">
    <property type="term" value="P:cytoplasmic microtubule organization"/>
    <property type="evidence" value="ECO:0007669"/>
    <property type="project" value="TreeGrafter"/>
</dbReference>
<proteinExistence type="inferred from homology"/>
<keyword evidence="7" id="KW-1185">Reference proteome</keyword>
<dbReference type="EMBL" id="CP119879">
    <property type="protein sequence ID" value="WFD35097.1"/>
    <property type="molecule type" value="Genomic_DNA"/>
</dbReference>
<reference evidence="6" key="1">
    <citation type="submission" date="2023-03" db="EMBL/GenBank/DDBJ databases">
        <title>Mating type loci evolution in Malassezia.</title>
        <authorList>
            <person name="Coelho M.A."/>
        </authorList>
    </citation>
    <scope>NUCLEOTIDE SEQUENCE</scope>
    <source>
        <strain evidence="6">CBS 11721</strain>
    </source>
</reference>
<dbReference type="InterPro" id="IPR029071">
    <property type="entry name" value="Ubiquitin-like_domsf"/>
</dbReference>
<dbReference type="Gene3D" id="3.10.20.90">
    <property type="entry name" value="Phosphatidylinositol 3-kinase Catalytic Subunit, Chain A, domain 1"/>
    <property type="match status" value="1"/>
</dbReference>
<evidence type="ECO:0000256" key="4">
    <source>
        <dbReference type="ARBA" id="ARBA00025779"/>
    </source>
</evidence>
<dbReference type="SUPFAM" id="SSF74924">
    <property type="entry name" value="Cap-Gly domain"/>
    <property type="match status" value="1"/>
</dbReference>
<evidence type="ECO:0000313" key="6">
    <source>
        <dbReference type="EMBL" id="WFD35097.1"/>
    </source>
</evidence>
<gene>
    <name evidence="6" type="ORF">MCUN1_001946</name>
</gene>
<feature type="domain" description="CAP-Gly" evidence="5">
    <location>
        <begin position="177"/>
        <end position="208"/>
    </location>
</feature>
<dbReference type="SUPFAM" id="SSF54236">
    <property type="entry name" value="Ubiquitin-like"/>
    <property type="match status" value="1"/>
</dbReference>
<dbReference type="SMART" id="SM01052">
    <property type="entry name" value="CAP_GLY"/>
    <property type="match status" value="1"/>
</dbReference>
<accession>A0AAF0J632</accession>
<protein>
    <recommendedName>
        <fullName evidence="5">CAP-Gly domain-containing protein</fullName>
    </recommendedName>
</protein>
<evidence type="ECO:0000259" key="5">
    <source>
        <dbReference type="PROSITE" id="PS00845"/>
    </source>
</evidence>
<evidence type="ECO:0000256" key="2">
    <source>
        <dbReference type="ARBA" id="ARBA00022490"/>
    </source>
</evidence>